<evidence type="ECO:0000313" key="1">
    <source>
        <dbReference type="EMBL" id="VBB40086.1"/>
    </source>
</evidence>
<name>A0A652ZWC2_9SPIR</name>
<proteinExistence type="predicted"/>
<accession>A0A652ZWC2</accession>
<evidence type="ECO:0008006" key="2">
    <source>
        <dbReference type="Google" id="ProtNLM"/>
    </source>
</evidence>
<sequence length="164" mass="18855">MSQTERIFYIDLSIREGGGVSVADVASRFEVCARQVKRDIEYMRDRLGAPIVWKASRRRYEYAEAWDCLQAADEKTLLTLAFLTAILEKYAYVPVLSKEFTDLIRERTPVRYVCCRPTIFLSKLNYLNDAVAVFDSCRPTIFLSKLNLGRKALIILPVAGRPFF</sequence>
<reference evidence="1" key="1">
    <citation type="submission" date="2018-07" db="EMBL/GenBank/DDBJ databases">
        <authorList>
            <consortium name="Genoscope - CEA"/>
            <person name="William W."/>
        </authorList>
    </citation>
    <scope>NUCLEOTIDE SEQUENCE</scope>
    <source>
        <strain evidence="1">IK1</strain>
    </source>
</reference>
<dbReference type="AlphaFoldDB" id="A0A652ZWC2"/>
<protein>
    <recommendedName>
        <fullName evidence="2">Helix-turn-helix type 11 domain-containing protein</fullName>
    </recommendedName>
</protein>
<organism evidence="1">
    <name type="scientific">uncultured Spirochaetota bacterium</name>
    <dbReference type="NCBI Taxonomy" id="460511"/>
    <lineage>
        <taxon>Bacteria</taxon>
        <taxon>Pseudomonadati</taxon>
        <taxon>Spirochaetota</taxon>
        <taxon>environmental samples</taxon>
    </lineage>
</organism>
<gene>
    <name evidence="1" type="ORF">TRIP_E280063</name>
</gene>
<dbReference type="EMBL" id="UPXP01000021">
    <property type="protein sequence ID" value="VBB40086.1"/>
    <property type="molecule type" value="Genomic_DNA"/>
</dbReference>